<feature type="repeat" description="PPR" evidence="2">
    <location>
        <begin position="669"/>
        <end position="703"/>
    </location>
</feature>
<evidence type="ECO:0008006" key="6">
    <source>
        <dbReference type="Google" id="ProtNLM"/>
    </source>
</evidence>
<keyword evidence="1" id="KW-0677">Repeat</keyword>
<feature type="compositionally biased region" description="Gly residues" evidence="3">
    <location>
        <begin position="758"/>
        <end position="769"/>
    </location>
</feature>
<evidence type="ECO:0000256" key="3">
    <source>
        <dbReference type="SAM" id="MobiDB-lite"/>
    </source>
</evidence>
<dbReference type="PANTHER" id="PTHR47447:SF17">
    <property type="entry name" value="OS12G0638900 PROTEIN"/>
    <property type="match status" value="1"/>
</dbReference>
<sequence length="1378" mass="135780">MDEFAQAVDLEEMPMREAASAVASIITSISHERMPRGRRGAAQANAQAAVSASAGEWTPQTAAWAVVEWAQARRRQLREQTEVPFDPTWIRPLSDLAGRFRDSAAAARISASASEAGYWVTPASLASLLIACGGSSPAPALAETILRRALAMEPPTRASAEGAAAADAAAGDAALGMGPDGVAGPGGLGAVVSAQDATGAAASAGLSAAAAARGGAAAGGGSAPRAGGVGGGGGGGSGGSSRSRRREGVSSEHFRLLAEVHAANGGVGDVAATIAKASSLGLPLDVPTGALMRCRALRAAVATGAVSPAAAVTEAREAVGEAEAFLEASRAGPASGADAIADADADAAARIASAGPGSGMAASGADAPPALPSPPAAALTPLYSALVAVCTAAGDVASAVRAVQGAAAAGVCVEPWAVNAAVKGAAAANRPRDAEAMARATAWVAGWVDAMGNPLGAAARQAGSREAPEATTGAPAGLGAVVSRAAAAGGTAGSGDPLSAPASRSPASASSLTPVGHHALAAAMDAYGRAGDANGARRVDLLADALRLGFRASVRLALVRALATAGDAPAAEEALARMAGVPGVTVPVVAWNWVTSAYAAAGEPEAALRVATELIRDGYSPDAVTMATVVTAFRRRLTSSGSGAVPAAAEGDAVLAAWQALLDAGGRPNQVAFNAMAAACGAAGRPDGVRLAMKQMRAAGLVPRERAWVALVHAHARCADAEGAEAALQEALDTEDAAVIAGGGVLGEMAAAHPAGAQGRGAGHGGRGQRPGAPSPLRRSVVLWGAAAGAFAASGRAADVERILDRARREGGVAPSAATDSMRIKALAIRGDAEGAARVLEEALAEGRPVNGHAWTTLCAAFAARGMGAEALAAIHRALDAGARPQASALVLVTRAFGDDTQRAATAWEALAERGVPPSLQAFNALARAYASAGDVAGATATLDRAQAAGFAPDSFSFRAAMHAAAVAGDPEAAEALLERSQSALGVVTVADMAILANAYGVAGDLSGALKAMERGEAVADAAKAAAEAAAAAEGDGAAEGSRAAAAAGSEASHEKDCGSEAGGAAAGLEADDDDDDDDDEGIVDDDADVDDQQADDSQGGRPGQRGASSPATAFPAPAEERAAATGRDTPLVSLYNSAMKAAARCGDAAAAMGVLDRMRARGEEPSRSTMGVLAEAFVAAGCPADAEAAIGTLQNEGVKAALRPGRHAWTAIIDGWATEGVVDKAEAALQRLEADAAEEAAEIGPGRASEALGPDIVSYGALMRAYATAADGRGALALADRCEAAGLELTDPVYMSLVAAFWRSGDEEGAAGVIERMHARGHSPEPKLLSHLQHLIAQGAGADEAIASAHASAHGGVARGEALRDALAHSAADDPRA</sequence>
<dbReference type="PROSITE" id="PS51375">
    <property type="entry name" value="PPR"/>
    <property type="match status" value="5"/>
</dbReference>
<dbReference type="InterPro" id="IPR011990">
    <property type="entry name" value="TPR-like_helical_dom_sf"/>
</dbReference>
<dbReference type="PANTHER" id="PTHR47447">
    <property type="entry name" value="OS03G0856100 PROTEIN"/>
    <property type="match status" value="1"/>
</dbReference>
<dbReference type="Pfam" id="PF01535">
    <property type="entry name" value="PPR"/>
    <property type="match status" value="3"/>
</dbReference>
<feature type="region of interest" description="Disordered" evidence="3">
    <location>
        <begin position="220"/>
        <end position="251"/>
    </location>
</feature>
<organism evidence="4 5">
    <name type="scientific">Cafeteria roenbergensis</name>
    <name type="common">Marine flagellate</name>
    <dbReference type="NCBI Taxonomy" id="33653"/>
    <lineage>
        <taxon>Eukaryota</taxon>
        <taxon>Sar</taxon>
        <taxon>Stramenopiles</taxon>
        <taxon>Bigyra</taxon>
        <taxon>Opalozoa</taxon>
        <taxon>Bicosoecida</taxon>
        <taxon>Cafeteriaceae</taxon>
        <taxon>Cafeteria</taxon>
    </lineage>
</organism>
<evidence type="ECO:0000313" key="4">
    <source>
        <dbReference type="EMBL" id="KAA0157588.1"/>
    </source>
</evidence>
<name>A0A5A8CXT7_CAFRO</name>
<dbReference type="Gene3D" id="1.25.40.10">
    <property type="entry name" value="Tetratricopeptide repeat domain"/>
    <property type="match status" value="6"/>
</dbReference>
<dbReference type="NCBIfam" id="TIGR00756">
    <property type="entry name" value="PPR"/>
    <property type="match status" value="1"/>
</dbReference>
<proteinExistence type="predicted"/>
<feature type="compositionally biased region" description="Low complexity" evidence="3">
    <location>
        <begin position="1107"/>
        <end position="1126"/>
    </location>
</feature>
<keyword evidence="5" id="KW-1185">Reference proteome</keyword>
<feature type="repeat" description="PPR" evidence="2">
    <location>
        <begin position="919"/>
        <end position="953"/>
    </location>
</feature>
<feature type="region of interest" description="Disordered" evidence="3">
    <location>
        <begin position="1035"/>
        <end position="1126"/>
    </location>
</feature>
<evidence type="ECO:0000256" key="1">
    <source>
        <dbReference type="ARBA" id="ARBA00022737"/>
    </source>
</evidence>
<protein>
    <recommendedName>
        <fullName evidence="6">Pentacotripeptide-repeat region of PRORP domain-containing protein</fullName>
    </recommendedName>
</protein>
<feature type="compositionally biased region" description="Gly residues" evidence="3">
    <location>
        <begin position="220"/>
        <end position="239"/>
    </location>
</feature>
<feature type="region of interest" description="Disordered" evidence="3">
    <location>
        <begin position="754"/>
        <end position="776"/>
    </location>
</feature>
<comment type="caution">
    <text evidence="4">The sequence shown here is derived from an EMBL/GenBank/DDBJ whole genome shotgun (WGS) entry which is preliminary data.</text>
</comment>
<evidence type="ECO:0000313" key="5">
    <source>
        <dbReference type="Proteomes" id="UP000323011"/>
    </source>
</evidence>
<feature type="region of interest" description="Disordered" evidence="3">
    <location>
        <begin position="492"/>
        <end position="511"/>
    </location>
</feature>
<feature type="repeat" description="PPR" evidence="2">
    <location>
        <begin position="1132"/>
        <end position="1166"/>
    </location>
</feature>
<dbReference type="InterPro" id="IPR002885">
    <property type="entry name" value="PPR_rpt"/>
</dbReference>
<reference evidence="4 5" key="1">
    <citation type="submission" date="2019-07" db="EMBL/GenBank/DDBJ databases">
        <title>Genomes of Cafeteria roenbergensis.</title>
        <authorList>
            <person name="Fischer M.G."/>
            <person name="Hackl T."/>
            <person name="Roman M."/>
        </authorList>
    </citation>
    <scope>NUCLEOTIDE SEQUENCE [LARGE SCALE GENOMIC DNA]</scope>
    <source>
        <strain evidence="4 5">BVI</strain>
    </source>
</reference>
<dbReference type="EMBL" id="VLTN01000001">
    <property type="protein sequence ID" value="KAA0157588.1"/>
    <property type="molecule type" value="Genomic_DNA"/>
</dbReference>
<feature type="compositionally biased region" description="Low complexity" evidence="3">
    <location>
        <begin position="1035"/>
        <end position="1051"/>
    </location>
</feature>
<accession>A0A5A8CXT7</accession>
<feature type="compositionally biased region" description="Acidic residues" evidence="3">
    <location>
        <begin position="1070"/>
        <end position="1095"/>
    </location>
</feature>
<evidence type="ECO:0000256" key="2">
    <source>
        <dbReference type="PROSITE-ProRule" id="PRU00708"/>
    </source>
</evidence>
<dbReference type="Proteomes" id="UP000323011">
    <property type="component" value="Unassembled WGS sequence"/>
</dbReference>
<gene>
    <name evidence="4" type="ORF">FNF29_00164</name>
</gene>
<feature type="repeat" description="PPR" evidence="2">
    <location>
        <begin position="587"/>
        <end position="621"/>
    </location>
</feature>
<feature type="repeat" description="PPR" evidence="2">
    <location>
        <begin position="1291"/>
        <end position="1325"/>
    </location>
</feature>